<proteinExistence type="predicted"/>
<accession>X0SJA0</accession>
<dbReference type="AlphaFoldDB" id="X0SJA0"/>
<name>X0SJA0_9ZZZZ</name>
<organism evidence="1">
    <name type="scientific">marine sediment metagenome</name>
    <dbReference type="NCBI Taxonomy" id="412755"/>
    <lineage>
        <taxon>unclassified sequences</taxon>
        <taxon>metagenomes</taxon>
        <taxon>ecological metagenomes</taxon>
    </lineage>
</organism>
<reference evidence="1" key="1">
    <citation type="journal article" date="2014" name="Front. Microbiol.">
        <title>High frequency of phylogenetically diverse reductive dehalogenase-homologous genes in deep subseafloor sedimentary metagenomes.</title>
        <authorList>
            <person name="Kawai M."/>
            <person name="Futagami T."/>
            <person name="Toyoda A."/>
            <person name="Takaki Y."/>
            <person name="Nishi S."/>
            <person name="Hori S."/>
            <person name="Arai W."/>
            <person name="Tsubouchi T."/>
            <person name="Morono Y."/>
            <person name="Uchiyama I."/>
            <person name="Ito T."/>
            <person name="Fujiyama A."/>
            <person name="Inagaki F."/>
            <person name="Takami H."/>
        </authorList>
    </citation>
    <scope>NUCLEOTIDE SEQUENCE</scope>
    <source>
        <strain evidence="1">Expedition CK06-06</strain>
    </source>
</reference>
<gene>
    <name evidence="1" type="ORF">S01H1_08269</name>
</gene>
<feature type="non-terminal residue" evidence="1">
    <location>
        <position position="138"/>
    </location>
</feature>
<sequence>MKRSIITFTFLIFISGTVSSQILNKLKDIYKKDAVELLKDEMVKRLEKSRNEYDAVDFNYAVSFSDNSGLYESEEKYRRYEKALLYILKPESLEDRTPEEKAEDYNEVGEMLYVSNRFRSAELSFKAAMLIYKLEGLE</sequence>
<comment type="caution">
    <text evidence="1">The sequence shown here is derived from an EMBL/GenBank/DDBJ whole genome shotgun (WGS) entry which is preliminary data.</text>
</comment>
<protein>
    <submittedName>
        <fullName evidence="1">Uncharacterized protein</fullName>
    </submittedName>
</protein>
<evidence type="ECO:0000313" key="1">
    <source>
        <dbReference type="EMBL" id="GAF75196.1"/>
    </source>
</evidence>
<dbReference type="EMBL" id="BARS01004244">
    <property type="protein sequence ID" value="GAF75196.1"/>
    <property type="molecule type" value="Genomic_DNA"/>
</dbReference>